<sequence>MLMLMLPGPGPAGAEEEAVQSRPYAVLQRQNLVLMGSIFSILLVAMVLMAVCVYKPIRRR</sequence>
<reference evidence="2" key="2">
    <citation type="submission" date="2025-09" db="UniProtKB">
        <authorList>
            <consortium name="Ensembl"/>
        </authorList>
    </citation>
    <scope>IDENTIFICATION</scope>
</reference>
<feature type="transmembrane region" description="Helical" evidence="1">
    <location>
        <begin position="32"/>
        <end position="54"/>
    </location>
</feature>
<proteinExistence type="predicted"/>
<keyword evidence="1" id="KW-0472">Membrane</keyword>
<dbReference type="GeneTree" id="ENSGT01020000230750"/>
<keyword evidence="1" id="KW-0812">Transmembrane</keyword>
<reference evidence="2" key="1">
    <citation type="submission" date="2025-08" db="UniProtKB">
        <authorList>
            <consortium name="Ensembl"/>
        </authorList>
    </citation>
    <scope>IDENTIFICATION</scope>
</reference>
<keyword evidence="3" id="KW-1185">Reference proteome</keyword>
<dbReference type="Proteomes" id="UP000694392">
    <property type="component" value="Unplaced"/>
</dbReference>
<evidence type="ECO:0000313" key="2">
    <source>
        <dbReference type="Ensembl" id="ENSSPUP00000011148.1"/>
    </source>
</evidence>
<dbReference type="Ensembl" id="ENSSPUT00000011882.1">
    <property type="protein sequence ID" value="ENSSPUP00000011148.1"/>
    <property type="gene ID" value="ENSSPUG00000008567.1"/>
</dbReference>
<dbReference type="AlphaFoldDB" id="A0A8D0GS24"/>
<protein>
    <submittedName>
        <fullName evidence="2">Uncharacterized protein</fullName>
    </submittedName>
</protein>
<name>A0A8D0GS24_SPHPU</name>
<dbReference type="OMA" id="REMLLLX"/>
<evidence type="ECO:0000256" key="1">
    <source>
        <dbReference type="SAM" id="Phobius"/>
    </source>
</evidence>
<keyword evidence="1" id="KW-1133">Transmembrane helix</keyword>
<accession>A0A8D0GS24</accession>
<organism evidence="2 3">
    <name type="scientific">Sphenodon punctatus</name>
    <name type="common">Tuatara</name>
    <name type="synonym">Hatteria punctata</name>
    <dbReference type="NCBI Taxonomy" id="8508"/>
    <lineage>
        <taxon>Eukaryota</taxon>
        <taxon>Metazoa</taxon>
        <taxon>Chordata</taxon>
        <taxon>Craniata</taxon>
        <taxon>Vertebrata</taxon>
        <taxon>Euteleostomi</taxon>
        <taxon>Lepidosauria</taxon>
        <taxon>Sphenodontia</taxon>
        <taxon>Sphenodontidae</taxon>
        <taxon>Sphenodon</taxon>
    </lineage>
</organism>
<evidence type="ECO:0000313" key="3">
    <source>
        <dbReference type="Proteomes" id="UP000694392"/>
    </source>
</evidence>